<dbReference type="Pfam" id="PF00248">
    <property type="entry name" value="Aldo_ket_red"/>
    <property type="match status" value="1"/>
</dbReference>
<proteinExistence type="predicted"/>
<name>A0A4Y1QKK4_PRUDU</name>
<protein>
    <recommendedName>
        <fullName evidence="4">NADP-dependent oxidoreductase domain-containing protein</fullName>
    </recommendedName>
</protein>
<dbReference type="GO" id="GO:0016491">
    <property type="term" value="F:oxidoreductase activity"/>
    <property type="evidence" value="ECO:0007669"/>
    <property type="project" value="UniProtKB-KW"/>
</dbReference>
<gene>
    <name evidence="5" type="ORF">Prudu_000107</name>
</gene>
<sequence>MAKDGQKEQPSTVTNASKSPPPPLTPLPSKCLFQIHIVVLVPVYASRFNGENLEKNKLLYNKLANLAAKHACTAPQLALAWLLHQGSHIIPIPGTTKVKNLDINIGSLDVKLTEEDLKEICDAVPIDEVGGSETKMPCP</sequence>
<dbReference type="PANTHER" id="PTHR43625:SF65">
    <property type="entry name" value="NADP-DEPENDENT OXIDOREDUCTASE DOMAIN-CONTAINING PROTEIN"/>
    <property type="match status" value="1"/>
</dbReference>
<dbReference type="PANTHER" id="PTHR43625">
    <property type="entry name" value="AFLATOXIN B1 ALDEHYDE REDUCTASE"/>
    <property type="match status" value="1"/>
</dbReference>
<feature type="region of interest" description="Disordered" evidence="3">
    <location>
        <begin position="1"/>
        <end position="23"/>
    </location>
</feature>
<keyword evidence="2" id="KW-0560">Oxidoreductase</keyword>
<dbReference type="GO" id="GO:0005737">
    <property type="term" value="C:cytoplasm"/>
    <property type="evidence" value="ECO:0007669"/>
    <property type="project" value="TreeGrafter"/>
</dbReference>
<evidence type="ECO:0000313" key="5">
    <source>
        <dbReference type="EMBL" id="BBG92383.1"/>
    </source>
</evidence>
<feature type="domain" description="NADP-dependent oxidoreductase" evidence="4">
    <location>
        <begin position="48"/>
        <end position="120"/>
    </location>
</feature>
<dbReference type="AlphaFoldDB" id="A0A4Y1QKK4"/>
<keyword evidence="1" id="KW-0521">NADP</keyword>
<organism evidence="5">
    <name type="scientific">Prunus dulcis</name>
    <name type="common">Almond</name>
    <name type="synonym">Amygdalus dulcis</name>
    <dbReference type="NCBI Taxonomy" id="3755"/>
    <lineage>
        <taxon>Eukaryota</taxon>
        <taxon>Viridiplantae</taxon>
        <taxon>Streptophyta</taxon>
        <taxon>Embryophyta</taxon>
        <taxon>Tracheophyta</taxon>
        <taxon>Spermatophyta</taxon>
        <taxon>Magnoliopsida</taxon>
        <taxon>eudicotyledons</taxon>
        <taxon>Gunneridae</taxon>
        <taxon>Pentapetalae</taxon>
        <taxon>rosids</taxon>
        <taxon>fabids</taxon>
        <taxon>Rosales</taxon>
        <taxon>Rosaceae</taxon>
        <taxon>Amygdaloideae</taxon>
        <taxon>Amygdaleae</taxon>
        <taxon>Prunus</taxon>
    </lineage>
</organism>
<accession>A0A4Y1QKK4</accession>
<dbReference type="SUPFAM" id="SSF51430">
    <property type="entry name" value="NAD(P)-linked oxidoreductase"/>
    <property type="match status" value="1"/>
</dbReference>
<dbReference type="InterPro" id="IPR050791">
    <property type="entry name" value="Aldo-Keto_reductase"/>
</dbReference>
<evidence type="ECO:0000256" key="3">
    <source>
        <dbReference type="SAM" id="MobiDB-lite"/>
    </source>
</evidence>
<dbReference type="InterPro" id="IPR036812">
    <property type="entry name" value="NAD(P)_OxRdtase_dom_sf"/>
</dbReference>
<evidence type="ECO:0000256" key="1">
    <source>
        <dbReference type="ARBA" id="ARBA00022857"/>
    </source>
</evidence>
<reference evidence="5" key="1">
    <citation type="journal article" date="2019" name="Science">
        <title>Mutation of a bHLH transcription factor allowed almond domestication.</title>
        <authorList>
            <person name="Sanchez-Perez R."/>
            <person name="Pavan S."/>
            <person name="Mazzeo R."/>
            <person name="Moldovan C."/>
            <person name="Aiese Cigliano R."/>
            <person name="Del Cueto J."/>
            <person name="Ricciardi F."/>
            <person name="Lotti C."/>
            <person name="Ricciardi L."/>
            <person name="Dicenta F."/>
            <person name="Lopez-Marques R.L."/>
            <person name="Lindberg Moller B."/>
        </authorList>
    </citation>
    <scope>NUCLEOTIDE SEQUENCE</scope>
</reference>
<dbReference type="EMBL" id="AP019297">
    <property type="protein sequence ID" value="BBG92383.1"/>
    <property type="molecule type" value="Genomic_DNA"/>
</dbReference>
<dbReference type="InterPro" id="IPR023210">
    <property type="entry name" value="NADP_OxRdtase_dom"/>
</dbReference>
<evidence type="ECO:0000256" key="2">
    <source>
        <dbReference type="ARBA" id="ARBA00023002"/>
    </source>
</evidence>
<evidence type="ECO:0000259" key="4">
    <source>
        <dbReference type="Pfam" id="PF00248"/>
    </source>
</evidence>
<dbReference type="Gene3D" id="3.20.20.100">
    <property type="entry name" value="NADP-dependent oxidoreductase domain"/>
    <property type="match status" value="1"/>
</dbReference>